<dbReference type="eggNOG" id="ENOG50330W8">
    <property type="taxonomic scope" value="Bacteria"/>
</dbReference>
<dbReference type="AlphaFoldDB" id="H6SS68"/>
<comment type="function">
    <text evidence="1 6">May protect the nitrogenase Fe-Mo protein from oxidative damage.</text>
</comment>
<evidence type="ECO:0000256" key="1">
    <source>
        <dbReference type="ARBA" id="ARBA00002247"/>
    </source>
</evidence>
<organism evidence="7 8">
    <name type="scientific">Pararhodospirillum photometricum DSM 122</name>
    <dbReference type="NCBI Taxonomy" id="1150469"/>
    <lineage>
        <taxon>Bacteria</taxon>
        <taxon>Pseudomonadati</taxon>
        <taxon>Pseudomonadota</taxon>
        <taxon>Alphaproteobacteria</taxon>
        <taxon>Rhodospirillales</taxon>
        <taxon>Rhodospirillaceae</taxon>
        <taxon>Pararhodospirillum</taxon>
    </lineage>
</organism>
<dbReference type="PIRSF" id="PIRSF005790">
    <property type="entry name" value="NifW"/>
    <property type="match status" value="1"/>
</dbReference>
<name>H6SS68_PARPM</name>
<evidence type="ECO:0000256" key="4">
    <source>
        <dbReference type="ARBA" id="ARBA00016274"/>
    </source>
</evidence>
<dbReference type="Pfam" id="PF03206">
    <property type="entry name" value="NifW"/>
    <property type="match status" value="1"/>
</dbReference>
<reference evidence="7 8" key="1">
    <citation type="submission" date="2012-02" db="EMBL/GenBank/DDBJ databases">
        <title>Shotgun genome sequence of Phaeospirillum photometricum DSM 122.</title>
        <authorList>
            <person name="Duquesne K."/>
            <person name="Sturgis J."/>
        </authorList>
    </citation>
    <scope>NUCLEOTIDE SEQUENCE [LARGE SCALE GENOMIC DNA]</scope>
    <source>
        <strain evidence="8">DSM122</strain>
    </source>
</reference>
<keyword evidence="5 6" id="KW-0535">Nitrogen fixation</keyword>
<evidence type="ECO:0000313" key="8">
    <source>
        <dbReference type="Proteomes" id="UP000033220"/>
    </source>
</evidence>
<accession>H6SS68</accession>
<evidence type="ECO:0000256" key="5">
    <source>
        <dbReference type="ARBA" id="ARBA00023231"/>
    </source>
</evidence>
<dbReference type="EMBL" id="HE663493">
    <property type="protein sequence ID" value="CCG07747.1"/>
    <property type="molecule type" value="Genomic_DNA"/>
</dbReference>
<dbReference type="Proteomes" id="UP000033220">
    <property type="component" value="Chromosome DSM 122"/>
</dbReference>
<gene>
    <name evidence="6 7" type="primary">nifW</name>
    <name evidence="7" type="ORF">RSPPHO_01121</name>
</gene>
<sequence>MSDFLTRLRTLPSAEEFFRFLDVAFDPHVLAVNRLHILNRYRLLLRSADLGDGSEAALRAAHRACLEQAHADFLTGDPNKLKVFRVFEQARGRGRGFVGLESIAPLDASA</sequence>
<evidence type="ECO:0000256" key="3">
    <source>
        <dbReference type="ARBA" id="ARBA00011284"/>
    </source>
</evidence>
<dbReference type="KEGG" id="rpm:RSPPHO_01121"/>
<dbReference type="InterPro" id="IPR004893">
    <property type="entry name" value="NifW"/>
</dbReference>
<dbReference type="RefSeq" id="WP_014414387.1">
    <property type="nucleotide sequence ID" value="NC_017059.1"/>
</dbReference>
<dbReference type="STRING" id="1150469.RSPPHO_01121"/>
<dbReference type="HOGENOM" id="CLU_145318_0_0_5"/>
<keyword evidence="8" id="KW-1185">Reference proteome</keyword>
<evidence type="ECO:0000313" key="7">
    <source>
        <dbReference type="EMBL" id="CCG07747.1"/>
    </source>
</evidence>
<protein>
    <recommendedName>
        <fullName evidence="4 6">Nitrogenase-stabilizing/protective protein NifW</fullName>
    </recommendedName>
</protein>
<evidence type="ECO:0000256" key="6">
    <source>
        <dbReference type="HAMAP-Rule" id="MF_00529"/>
    </source>
</evidence>
<comment type="subunit">
    <text evidence="3 6">Homotrimer; associates with NifD.</text>
</comment>
<dbReference type="PATRIC" id="fig|1150469.3.peg.1271"/>
<comment type="similarity">
    <text evidence="2 6">Belongs to the NifW family.</text>
</comment>
<dbReference type="OrthoDB" id="9811868at2"/>
<dbReference type="HAMAP" id="MF_00529">
    <property type="entry name" value="NifW"/>
    <property type="match status" value="1"/>
</dbReference>
<dbReference type="GO" id="GO:0009399">
    <property type="term" value="P:nitrogen fixation"/>
    <property type="evidence" value="ECO:0007669"/>
    <property type="project" value="UniProtKB-UniRule"/>
</dbReference>
<evidence type="ECO:0000256" key="2">
    <source>
        <dbReference type="ARBA" id="ARBA00008351"/>
    </source>
</evidence>
<proteinExistence type="inferred from homology"/>